<evidence type="ECO:0000256" key="1">
    <source>
        <dbReference type="ARBA" id="ARBA00004571"/>
    </source>
</evidence>
<dbReference type="Pfam" id="PF07715">
    <property type="entry name" value="Plug"/>
    <property type="match status" value="1"/>
</dbReference>
<sequence>MVRHFLGTTALAGATLLALGAPPAWAQDATTAAEPVSSGADDIVVTANKRRENLRDVAMPISAVTGEQLAKANANSLSDYIVRLPGVVFNDYQPGVSEVVIRGIAATTYHEQGQTTVGYYLNDIPLVEPGFPIGIPDVDTFDLDRVEVLRGPQGTLFGSSTLGGLVNYVVKTADPTRIEAAGQGLVSSTGNSGGDVNYAAKLMVNVPIIQDKLAVRLMALQRYDAGFLDNVGTGDEGSNDFRTRGLRGSIAFTPLEGTKLTYLAVYQETRLSDQTYLTSPTALERVSARKEPQETSFQLHSLRLDQELGFANLTVFGSVNEKKNTTVFSYPYAYVTGVTTGAAAAYSLGDANANIKQVEARLASSGTGPFRWLIGASYMSAKKFSYDQIFQQGAAAFINANPALFGGYSGTQLTPGDRLYGYVSDTLNKDLGVFGELSWRPVDQFEITVGGRYYDTQAKATVTNQAGALGGYPGGYTPIGSSGSVDRKEDGFTPKATLSFRPAPGFLAYMTYSKGFRVGGINPNAGLLASIPAAYDSDTVDNYEAGVKFGLFGNRVLIDATVFSIDWKDIQARLFGPAPSYYSYVTNAGSANIGGVEFAGTVKLTRALTFSSNVTYQDAQLTAFLPDTFAANGGYASGTTLPGSSRWSVANNLVLDLPDMALAPTVEVAHRYISSAPVAFGNPNTRGDFSQFDARASVTLMEKVRLLAFVNNIFDKRGILNAPFTDQAAPAYSIIRPRTYGVRLDVGF</sequence>
<dbReference type="PANTHER" id="PTHR32552:SF81">
    <property type="entry name" value="TONB-DEPENDENT OUTER MEMBRANE RECEPTOR"/>
    <property type="match status" value="1"/>
</dbReference>
<keyword evidence="2 11" id="KW-0813">Transport</keyword>
<evidence type="ECO:0000256" key="11">
    <source>
        <dbReference type="PROSITE-ProRule" id="PRU01360"/>
    </source>
</evidence>
<keyword evidence="6" id="KW-0408">Iron</keyword>
<feature type="domain" description="TonB-dependent receptor-like beta-barrel" evidence="14">
    <location>
        <begin position="264"/>
        <end position="713"/>
    </location>
</feature>
<proteinExistence type="inferred from homology"/>
<evidence type="ECO:0000256" key="12">
    <source>
        <dbReference type="RuleBase" id="RU003357"/>
    </source>
</evidence>
<evidence type="ECO:0000256" key="4">
    <source>
        <dbReference type="ARBA" id="ARBA00022496"/>
    </source>
</evidence>
<dbReference type="Pfam" id="PF00593">
    <property type="entry name" value="TonB_dep_Rec_b-barrel"/>
    <property type="match status" value="1"/>
</dbReference>
<evidence type="ECO:0000256" key="10">
    <source>
        <dbReference type="ARBA" id="ARBA00023237"/>
    </source>
</evidence>
<dbReference type="SUPFAM" id="SSF56935">
    <property type="entry name" value="Porins"/>
    <property type="match status" value="1"/>
</dbReference>
<keyword evidence="5 11" id="KW-0812">Transmembrane</keyword>
<evidence type="ECO:0000256" key="9">
    <source>
        <dbReference type="ARBA" id="ARBA00023136"/>
    </source>
</evidence>
<evidence type="ECO:0000313" key="17">
    <source>
        <dbReference type="Proteomes" id="UP000032300"/>
    </source>
</evidence>
<dbReference type="PANTHER" id="PTHR32552">
    <property type="entry name" value="FERRICHROME IRON RECEPTOR-RELATED"/>
    <property type="match status" value="1"/>
</dbReference>
<evidence type="ECO:0000256" key="2">
    <source>
        <dbReference type="ARBA" id="ARBA00022448"/>
    </source>
</evidence>
<dbReference type="InterPro" id="IPR039426">
    <property type="entry name" value="TonB-dep_rcpt-like"/>
</dbReference>
<evidence type="ECO:0000259" key="15">
    <source>
        <dbReference type="Pfam" id="PF07715"/>
    </source>
</evidence>
<evidence type="ECO:0000313" key="16">
    <source>
        <dbReference type="EMBL" id="AJP72107.1"/>
    </source>
</evidence>
<evidence type="ECO:0000256" key="3">
    <source>
        <dbReference type="ARBA" id="ARBA00022452"/>
    </source>
</evidence>
<keyword evidence="3 11" id="KW-1134">Transmembrane beta strand</keyword>
<reference evidence="16 17" key="1">
    <citation type="journal article" date="2015" name="Int. J. Syst. Evol. Microbiol.">
        <title>Sphingomonas hengshuiensis sp. nov., isolated from lake wetland.</title>
        <authorList>
            <person name="Wei S."/>
            <person name="Wang T."/>
            <person name="Liu H."/>
            <person name="Zhang C."/>
            <person name="Guo J."/>
            <person name="Wang Q."/>
            <person name="Liang K."/>
            <person name="Zhang Z."/>
        </authorList>
    </citation>
    <scope>NUCLEOTIDE SEQUENCE [LARGE SCALE GENOMIC DNA]</scope>
    <source>
        <strain evidence="16 17">WHSC-8</strain>
    </source>
</reference>
<dbReference type="InterPro" id="IPR000531">
    <property type="entry name" value="Beta-barrel_TonB"/>
</dbReference>
<keyword evidence="16" id="KW-0675">Receptor</keyword>
<dbReference type="KEGG" id="sphi:TS85_10410"/>
<keyword evidence="13" id="KW-0732">Signal</keyword>
<dbReference type="AlphaFoldDB" id="A0A7U4J8A9"/>
<gene>
    <name evidence="16" type="ORF">TS85_10410</name>
</gene>
<dbReference type="InterPro" id="IPR036942">
    <property type="entry name" value="Beta-barrel_TonB_sf"/>
</dbReference>
<dbReference type="GO" id="GO:0006826">
    <property type="term" value="P:iron ion transport"/>
    <property type="evidence" value="ECO:0007669"/>
    <property type="project" value="UniProtKB-KW"/>
</dbReference>
<feature type="signal peptide" evidence="13">
    <location>
        <begin position="1"/>
        <end position="26"/>
    </location>
</feature>
<keyword evidence="8 12" id="KW-0798">TonB box</keyword>
<feature type="chain" id="PRO_5031029576" evidence="13">
    <location>
        <begin position="27"/>
        <end position="748"/>
    </location>
</feature>
<evidence type="ECO:0000256" key="8">
    <source>
        <dbReference type="ARBA" id="ARBA00023077"/>
    </source>
</evidence>
<comment type="similarity">
    <text evidence="11 12">Belongs to the TonB-dependent receptor family.</text>
</comment>
<dbReference type="Proteomes" id="UP000032300">
    <property type="component" value="Chromosome"/>
</dbReference>
<dbReference type="Gene3D" id="2.40.170.20">
    <property type="entry name" value="TonB-dependent receptor, beta-barrel domain"/>
    <property type="match status" value="1"/>
</dbReference>
<name>A0A7U4J8A9_9SPHN</name>
<comment type="subcellular location">
    <subcellularLocation>
        <location evidence="1 11">Cell outer membrane</location>
        <topology evidence="1 11">Multi-pass membrane protein</topology>
    </subcellularLocation>
</comment>
<evidence type="ECO:0000259" key="14">
    <source>
        <dbReference type="Pfam" id="PF00593"/>
    </source>
</evidence>
<accession>A0A7U4J8A9</accession>
<organism evidence="16 17">
    <name type="scientific">Sphingomonas hengshuiensis</name>
    <dbReference type="NCBI Taxonomy" id="1609977"/>
    <lineage>
        <taxon>Bacteria</taxon>
        <taxon>Pseudomonadati</taxon>
        <taxon>Pseudomonadota</taxon>
        <taxon>Alphaproteobacteria</taxon>
        <taxon>Sphingomonadales</taxon>
        <taxon>Sphingomonadaceae</taxon>
        <taxon>Sphingomonas</taxon>
    </lineage>
</organism>
<reference evidence="16 17" key="2">
    <citation type="submission" date="2015-02" db="EMBL/GenBank/DDBJ databases">
        <title>The complete genome of Sphingomonas hengshuiensis sp. WHSC-8 isolated from soil of Hengshui Lake.</title>
        <authorList>
            <person name="Wei S."/>
            <person name="Guo J."/>
            <person name="Su C."/>
            <person name="Wu R."/>
            <person name="Zhang Z."/>
            <person name="Liang K."/>
            <person name="Li H."/>
            <person name="Wang T."/>
            <person name="Liu H."/>
            <person name="Zhang C."/>
            <person name="Li Z."/>
            <person name="Wang Q."/>
            <person name="Meng J."/>
        </authorList>
    </citation>
    <scope>NUCLEOTIDE SEQUENCE [LARGE SCALE GENOMIC DNA]</scope>
    <source>
        <strain evidence="16 17">WHSC-8</strain>
    </source>
</reference>
<dbReference type="RefSeq" id="WP_052507842.1">
    <property type="nucleotide sequence ID" value="NZ_CP010836.1"/>
</dbReference>
<dbReference type="InterPro" id="IPR012910">
    <property type="entry name" value="Plug_dom"/>
</dbReference>
<evidence type="ECO:0000256" key="7">
    <source>
        <dbReference type="ARBA" id="ARBA00023065"/>
    </source>
</evidence>
<dbReference type="OrthoDB" id="9760333at2"/>
<evidence type="ECO:0000256" key="6">
    <source>
        <dbReference type="ARBA" id="ARBA00023004"/>
    </source>
</evidence>
<keyword evidence="10 11" id="KW-0998">Cell outer membrane</keyword>
<keyword evidence="7" id="KW-0406">Ion transport</keyword>
<dbReference type="GO" id="GO:0009279">
    <property type="term" value="C:cell outer membrane"/>
    <property type="evidence" value="ECO:0007669"/>
    <property type="project" value="UniProtKB-SubCell"/>
</dbReference>
<protein>
    <submittedName>
        <fullName evidence="16">TonB-dependent receptor</fullName>
    </submittedName>
</protein>
<feature type="domain" description="TonB-dependent receptor plug" evidence="15">
    <location>
        <begin position="54"/>
        <end position="164"/>
    </location>
</feature>
<evidence type="ECO:0000256" key="5">
    <source>
        <dbReference type="ARBA" id="ARBA00022692"/>
    </source>
</evidence>
<keyword evidence="9 11" id="KW-0472">Membrane</keyword>
<evidence type="ECO:0000256" key="13">
    <source>
        <dbReference type="SAM" id="SignalP"/>
    </source>
</evidence>
<dbReference type="EMBL" id="CP010836">
    <property type="protein sequence ID" value="AJP72107.1"/>
    <property type="molecule type" value="Genomic_DNA"/>
</dbReference>
<keyword evidence="4" id="KW-0410">Iron transport</keyword>
<keyword evidence="17" id="KW-1185">Reference proteome</keyword>
<dbReference type="PROSITE" id="PS52016">
    <property type="entry name" value="TONB_DEPENDENT_REC_3"/>
    <property type="match status" value="1"/>
</dbReference>